<dbReference type="Pfam" id="PF06013">
    <property type="entry name" value="WXG100"/>
    <property type="match status" value="1"/>
</dbReference>
<organism evidence="2 3">
    <name type="scientific">Actinomadura fulvescens</name>
    <dbReference type="NCBI Taxonomy" id="46160"/>
    <lineage>
        <taxon>Bacteria</taxon>
        <taxon>Bacillati</taxon>
        <taxon>Actinomycetota</taxon>
        <taxon>Actinomycetes</taxon>
        <taxon>Streptosporangiales</taxon>
        <taxon>Thermomonosporaceae</taxon>
        <taxon>Actinomadura</taxon>
    </lineage>
</organism>
<accession>A0ABN3Q610</accession>
<dbReference type="SUPFAM" id="SSF140453">
    <property type="entry name" value="EsxAB dimer-like"/>
    <property type="match status" value="1"/>
</dbReference>
<dbReference type="InterPro" id="IPR036689">
    <property type="entry name" value="ESAT-6-like_sf"/>
</dbReference>
<dbReference type="EMBL" id="BAAATD010000008">
    <property type="protein sequence ID" value="GAA2615622.1"/>
    <property type="molecule type" value="Genomic_DNA"/>
</dbReference>
<keyword evidence="3" id="KW-1185">Reference proteome</keyword>
<dbReference type="InterPro" id="IPR010310">
    <property type="entry name" value="T7SS_ESAT-6-like"/>
</dbReference>
<name>A0ABN3Q610_9ACTN</name>
<sequence length="96" mass="10898">MGQAFSTTYSTMQQAEALFKNKHKEMTTLLDSLEADLQSGLARWEDDARDAYFEQQAKWDKAARDAAKAVDEFSQAIRTAHDNYKKAENSNTGMWA</sequence>
<reference evidence="2 3" key="1">
    <citation type="journal article" date="2019" name="Int. J. Syst. Evol. Microbiol.">
        <title>The Global Catalogue of Microorganisms (GCM) 10K type strain sequencing project: providing services to taxonomists for standard genome sequencing and annotation.</title>
        <authorList>
            <consortium name="The Broad Institute Genomics Platform"/>
            <consortium name="The Broad Institute Genome Sequencing Center for Infectious Disease"/>
            <person name="Wu L."/>
            <person name="Ma J."/>
        </authorList>
    </citation>
    <scope>NUCLEOTIDE SEQUENCE [LARGE SCALE GENOMIC DNA]</scope>
    <source>
        <strain evidence="2 3">JCM 6833</strain>
    </source>
</reference>
<dbReference type="Gene3D" id="1.10.287.1060">
    <property type="entry name" value="ESAT-6-like"/>
    <property type="match status" value="1"/>
</dbReference>
<protein>
    <recommendedName>
        <fullName evidence="1">ESAT-6-like protein</fullName>
    </recommendedName>
</protein>
<evidence type="ECO:0000313" key="2">
    <source>
        <dbReference type="EMBL" id="GAA2615622.1"/>
    </source>
</evidence>
<comment type="similarity">
    <text evidence="1">Belongs to the WXG100 family.</text>
</comment>
<dbReference type="NCBIfam" id="TIGR03930">
    <property type="entry name" value="WXG100_ESAT6"/>
    <property type="match status" value="1"/>
</dbReference>
<evidence type="ECO:0000256" key="1">
    <source>
        <dbReference type="RuleBase" id="RU362001"/>
    </source>
</evidence>
<dbReference type="Proteomes" id="UP001501509">
    <property type="component" value="Unassembled WGS sequence"/>
</dbReference>
<gene>
    <name evidence="2" type="ORF">GCM10010411_58310</name>
</gene>
<dbReference type="RefSeq" id="WP_344545654.1">
    <property type="nucleotide sequence ID" value="NZ_BAAATD010000008.1"/>
</dbReference>
<evidence type="ECO:0000313" key="3">
    <source>
        <dbReference type="Proteomes" id="UP001501509"/>
    </source>
</evidence>
<proteinExistence type="inferred from homology"/>
<comment type="caution">
    <text evidence="2">The sequence shown here is derived from an EMBL/GenBank/DDBJ whole genome shotgun (WGS) entry which is preliminary data.</text>
</comment>